<comment type="cofactor">
    <cofactor evidence="1">
        <name>[4Fe-4S] cluster</name>
        <dbReference type="ChEBI" id="CHEBI:49883"/>
    </cofactor>
</comment>
<dbReference type="InterPro" id="IPR009010">
    <property type="entry name" value="Asp_de-COase-like_dom_sf"/>
</dbReference>
<dbReference type="GO" id="GO:0016491">
    <property type="term" value="F:oxidoreductase activity"/>
    <property type="evidence" value="ECO:0007669"/>
    <property type="project" value="UniProtKB-KW"/>
</dbReference>
<keyword evidence="12" id="KW-1185">Reference proteome</keyword>
<dbReference type="CDD" id="cd02792">
    <property type="entry name" value="MopB_CT_Formate-Dh-Na-like"/>
    <property type="match status" value="1"/>
</dbReference>
<dbReference type="EMBL" id="VFJB01000005">
    <property type="protein sequence ID" value="KAA0258115.1"/>
    <property type="molecule type" value="Genomic_DNA"/>
</dbReference>
<evidence type="ECO:0000256" key="1">
    <source>
        <dbReference type="ARBA" id="ARBA00001966"/>
    </source>
</evidence>
<dbReference type="PROSITE" id="PS00551">
    <property type="entry name" value="MOLYBDOPTERIN_PROK_1"/>
    <property type="match status" value="1"/>
</dbReference>
<dbReference type="AlphaFoldDB" id="A0A5A8F4Y0"/>
<reference evidence="11 12" key="1">
    <citation type="submission" date="2019-06" db="EMBL/GenBank/DDBJ databases">
        <title>Genomic insights into carbon and energy metabolism of Deferribacter autotrophicus revealed new metabolic traits in the phylum Deferribacteres.</title>
        <authorList>
            <person name="Slobodkin A.I."/>
            <person name="Slobodkina G.B."/>
            <person name="Allioux M."/>
            <person name="Alain K."/>
            <person name="Jebbar M."/>
            <person name="Shadrin V."/>
            <person name="Kublanov I.V."/>
            <person name="Toshchakov S.V."/>
            <person name="Bonch-Osmolovskaya E.A."/>
        </authorList>
    </citation>
    <scope>NUCLEOTIDE SEQUENCE [LARGE SCALE GENOMIC DNA]</scope>
    <source>
        <strain evidence="11 12">SL50</strain>
    </source>
</reference>
<evidence type="ECO:0000256" key="3">
    <source>
        <dbReference type="ARBA" id="ARBA00010312"/>
    </source>
</evidence>
<dbReference type="InterPro" id="IPR019546">
    <property type="entry name" value="TAT_signal_bac_arc"/>
</dbReference>
<evidence type="ECO:0000256" key="5">
    <source>
        <dbReference type="ARBA" id="ARBA00022723"/>
    </source>
</evidence>
<evidence type="ECO:0000256" key="7">
    <source>
        <dbReference type="ARBA" id="ARBA00023002"/>
    </source>
</evidence>
<keyword evidence="5" id="KW-0479">Metal-binding</keyword>
<dbReference type="Gene3D" id="3.40.50.740">
    <property type="match status" value="1"/>
</dbReference>
<comment type="caution">
    <text evidence="11">The sequence shown here is derived from an EMBL/GenBank/DDBJ whole genome shotgun (WGS) entry which is preliminary data.</text>
</comment>
<dbReference type="PIRSF" id="PIRSF036643">
    <property type="entry name" value="FDH_alpha"/>
    <property type="match status" value="1"/>
</dbReference>
<evidence type="ECO:0000256" key="9">
    <source>
        <dbReference type="ARBA" id="ARBA00023014"/>
    </source>
</evidence>
<keyword evidence="8" id="KW-0408">Iron</keyword>
<dbReference type="GO" id="GO:0009055">
    <property type="term" value="F:electron transfer activity"/>
    <property type="evidence" value="ECO:0007669"/>
    <property type="project" value="TreeGrafter"/>
</dbReference>
<evidence type="ECO:0000256" key="6">
    <source>
        <dbReference type="ARBA" id="ARBA00022729"/>
    </source>
</evidence>
<dbReference type="InterPro" id="IPR006311">
    <property type="entry name" value="TAT_signal"/>
</dbReference>
<dbReference type="OrthoDB" id="9803192at2"/>
<dbReference type="GO" id="GO:0009061">
    <property type="term" value="P:anaerobic respiration"/>
    <property type="evidence" value="ECO:0007669"/>
    <property type="project" value="TreeGrafter"/>
</dbReference>
<keyword evidence="7" id="KW-0560">Oxidoreductase</keyword>
<comment type="similarity">
    <text evidence="3">Belongs to the prokaryotic molybdopterin-containing oxidoreductase family.</text>
</comment>
<feature type="domain" description="4Fe-4S Mo/W bis-MGD-type" evidence="10">
    <location>
        <begin position="65"/>
        <end position="121"/>
    </location>
</feature>
<dbReference type="SUPFAM" id="SSF50692">
    <property type="entry name" value="ADC-like"/>
    <property type="match status" value="1"/>
</dbReference>
<name>A0A5A8F4Y0_9BACT</name>
<dbReference type="InterPro" id="IPR006656">
    <property type="entry name" value="Mopterin_OxRdtase"/>
</dbReference>
<keyword evidence="6" id="KW-0732">Signal</keyword>
<dbReference type="InterPro" id="IPR027467">
    <property type="entry name" value="MopterinOxRdtase_cofactor_BS"/>
</dbReference>
<dbReference type="GO" id="GO:0051539">
    <property type="term" value="F:4 iron, 4 sulfur cluster binding"/>
    <property type="evidence" value="ECO:0007669"/>
    <property type="project" value="UniProtKB-KW"/>
</dbReference>
<dbReference type="Pfam" id="PF04879">
    <property type="entry name" value="Molybdop_Fe4S4"/>
    <property type="match status" value="1"/>
</dbReference>
<dbReference type="Gene3D" id="2.40.40.20">
    <property type="match status" value="1"/>
</dbReference>
<evidence type="ECO:0000259" key="10">
    <source>
        <dbReference type="PROSITE" id="PS51669"/>
    </source>
</evidence>
<organism evidence="11 12">
    <name type="scientific">Deferribacter autotrophicus</name>
    <dbReference type="NCBI Taxonomy" id="500465"/>
    <lineage>
        <taxon>Bacteria</taxon>
        <taxon>Pseudomonadati</taxon>
        <taxon>Deferribacterota</taxon>
        <taxon>Deferribacteres</taxon>
        <taxon>Deferribacterales</taxon>
        <taxon>Deferribacteraceae</taxon>
        <taxon>Deferribacter</taxon>
    </lineage>
</organism>
<dbReference type="InterPro" id="IPR006963">
    <property type="entry name" value="Mopterin_OxRdtase_4Fe-4S_dom"/>
</dbReference>
<dbReference type="GO" id="GO:0030313">
    <property type="term" value="C:cell envelope"/>
    <property type="evidence" value="ECO:0007669"/>
    <property type="project" value="UniProtKB-SubCell"/>
</dbReference>
<accession>A0A5A8F4Y0</accession>
<evidence type="ECO:0000256" key="8">
    <source>
        <dbReference type="ARBA" id="ARBA00023004"/>
    </source>
</evidence>
<dbReference type="Pfam" id="PF01568">
    <property type="entry name" value="Molydop_binding"/>
    <property type="match status" value="1"/>
</dbReference>
<dbReference type="GO" id="GO:0043546">
    <property type="term" value="F:molybdopterin cofactor binding"/>
    <property type="evidence" value="ECO:0007669"/>
    <property type="project" value="InterPro"/>
</dbReference>
<dbReference type="PROSITE" id="PS51669">
    <property type="entry name" value="4FE4S_MOW_BIS_MGD"/>
    <property type="match status" value="1"/>
</dbReference>
<evidence type="ECO:0000256" key="2">
    <source>
        <dbReference type="ARBA" id="ARBA00004196"/>
    </source>
</evidence>
<sequence>MAGKKLKSVTRSISSGNLITVDRNPQIGRRTFLKLSAATAAFAGMSLSPTFVKKANAAKNPYPNSKIVKTICTHCAVGCGVYAEVQNGVWVRQEIAQDHPISRGAHCCKGAGAIDMVTSTKRLKYPLKKVNGKWQKISWKQALDEVANKLLEIRKKNGPDAVMWIGSAKVSNEMAYLQRKLAAFWGTNNIDHQARICHSTTVAGVANTWGYGAMTNSINDIRHSKCVFMIGSNAAEAHPVAMQHILYAKEVNNAPIIVVDPRFTKTAAKATDYVRIRSGTDTAFVMGLINVIIQNDWYDKEFVRTRVAGFEELKEVAKHYTPEEVERITGVPAKEVVRIAKLLADNRPGTVIWCMGGTQHSIGSNNTRAYCILQLVLGNMGKSGGGTNIFRGHDNVQGATDMCILSHSLPAYYGLSDGAWKHWCRVWDVDYEWMKSRFKNKEYMNKKGFTLARWYEGAIQEDKITQYTPLKAVVFWGCSSNSQSQYHKLKKALDMLDLVVIIDPFPTMTAVASDKDNVYLLPSSSQYETEGSITNSQRGIQWRYKVVDPIYECKDDYTIMQELVKRFGFYDKFFKNIKKIPEDVTREINKGALTIGYNGQTPERIKKHTDYWHTFDVDTLQAKGGPCDGEYYGLPWPCWTTEHPGTPILYDISKPVAKGGLPFRARFGTSYTYPNGKKENLLAADGVANPGSEVNGGYPEFKDVVPGTNWKTDLSQKTIKEAIKRGMAPFGNARARCYVWNFPDPVPVHREPIHSPDPEMIKKYPTYNDKPDHYRVYTKYKSEQKLDWVKEFPLILTTGRLVEYMGGGAETRSNKYLAELQPEMFAEINLKTANDYGIRDGEMIWIESPNGGRIKVKAKITDRVDDKTIFLPFHFGGFFMGDSWAGKYPEGTEPYALGEAANVVTNYGYDIVTQMQETKTGLCRIKKA</sequence>
<dbReference type="Proteomes" id="UP000322876">
    <property type="component" value="Unassembled WGS sequence"/>
</dbReference>
<dbReference type="SMART" id="SM00926">
    <property type="entry name" value="Molybdop_Fe4S4"/>
    <property type="match status" value="1"/>
</dbReference>
<dbReference type="RefSeq" id="WP_149266436.1">
    <property type="nucleotide sequence ID" value="NZ_VFJB01000005.1"/>
</dbReference>
<dbReference type="Pfam" id="PF00384">
    <property type="entry name" value="Molybdopterin"/>
    <property type="match status" value="1"/>
</dbReference>
<dbReference type="GO" id="GO:0030151">
    <property type="term" value="F:molybdenum ion binding"/>
    <property type="evidence" value="ECO:0007669"/>
    <property type="project" value="TreeGrafter"/>
</dbReference>
<dbReference type="Gene3D" id="3.40.228.10">
    <property type="entry name" value="Dimethylsulfoxide Reductase, domain 2"/>
    <property type="match status" value="1"/>
</dbReference>
<evidence type="ECO:0000256" key="4">
    <source>
        <dbReference type="ARBA" id="ARBA00022485"/>
    </source>
</evidence>
<dbReference type="PANTHER" id="PTHR43598:SF1">
    <property type="entry name" value="FORMATE DEHYDROGENASE-O MAJOR SUBUNIT"/>
    <property type="match status" value="1"/>
</dbReference>
<dbReference type="FunFam" id="2.20.25.90:FF:000006">
    <property type="entry name" value="Formate dehydrogenase alpha subunit"/>
    <property type="match status" value="1"/>
</dbReference>
<keyword evidence="4" id="KW-0004">4Fe-4S</keyword>
<dbReference type="PROSITE" id="PS51318">
    <property type="entry name" value="TAT"/>
    <property type="match status" value="1"/>
</dbReference>
<dbReference type="NCBIfam" id="TIGR01409">
    <property type="entry name" value="TAT_signal_seq"/>
    <property type="match status" value="1"/>
</dbReference>
<dbReference type="FunFam" id="3.40.228.10:FF:000002">
    <property type="entry name" value="Formate dehydrogenase subunit alpha"/>
    <property type="match status" value="1"/>
</dbReference>
<evidence type="ECO:0000313" key="11">
    <source>
        <dbReference type="EMBL" id="KAA0258115.1"/>
    </source>
</evidence>
<dbReference type="SUPFAM" id="SSF53706">
    <property type="entry name" value="Formate dehydrogenase/DMSO reductase, domains 1-3"/>
    <property type="match status" value="1"/>
</dbReference>
<dbReference type="InterPro" id="IPR006657">
    <property type="entry name" value="MoPterin_dinucl-bd_dom"/>
</dbReference>
<keyword evidence="9" id="KW-0411">Iron-sulfur</keyword>
<dbReference type="PANTHER" id="PTHR43598">
    <property type="entry name" value="TUNGSTEN-CONTAINING FORMYLMETHANOFURAN DEHYDROGENASE 2 SUBUNIT B"/>
    <property type="match status" value="1"/>
</dbReference>
<dbReference type="FunFam" id="2.40.40.20:FF:000013">
    <property type="entry name" value="Dimethyl sulfoxide reductase subunit A"/>
    <property type="match status" value="1"/>
</dbReference>
<proteinExistence type="inferred from homology"/>
<gene>
    <name evidence="11" type="ORF">FHQ18_06875</name>
</gene>
<comment type="subcellular location">
    <subcellularLocation>
        <location evidence="2">Cell envelope</location>
    </subcellularLocation>
</comment>
<evidence type="ECO:0000313" key="12">
    <source>
        <dbReference type="Proteomes" id="UP000322876"/>
    </source>
</evidence>
<protein>
    <submittedName>
        <fullName evidence="11">Twin-arginine translocation signal domain-containing protein</fullName>
    </submittedName>
</protein>
<dbReference type="Gene3D" id="2.20.25.90">
    <property type="entry name" value="ADC-like domains"/>
    <property type="match status" value="1"/>
</dbReference>